<name>A0A917CUQ2_9GAMM</name>
<evidence type="ECO:0000256" key="1">
    <source>
        <dbReference type="ARBA" id="ARBA00044755"/>
    </source>
</evidence>
<dbReference type="Pfam" id="PF04519">
    <property type="entry name" value="Bactofilin"/>
    <property type="match status" value="1"/>
</dbReference>
<dbReference type="InterPro" id="IPR007607">
    <property type="entry name" value="BacA/B"/>
</dbReference>
<sequence>MLGSKKNKLSANGTDRIETLIGPQVVIRGDLQFSGGLYIEGKVYGKVIAGEGADSLLTLAPGGLIEGAIQAPKAVISGQLLGDLHSSERVELTETARIQGNVHYRLLEITAGAAVSGQLIHDQAV</sequence>
<proteinExistence type="inferred from homology"/>
<keyword evidence="3" id="KW-1185">Reference proteome</keyword>
<dbReference type="PANTHER" id="PTHR35024:SF4">
    <property type="entry name" value="POLYMER-FORMING CYTOSKELETAL PROTEIN"/>
    <property type="match status" value="1"/>
</dbReference>
<dbReference type="AlphaFoldDB" id="A0A917CUQ2"/>
<evidence type="ECO:0000313" key="3">
    <source>
        <dbReference type="Proteomes" id="UP000632858"/>
    </source>
</evidence>
<comment type="similarity">
    <text evidence="1">Belongs to the bactofilin family.</text>
</comment>
<reference evidence="2" key="2">
    <citation type="submission" date="2020-09" db="EMBL/GenBank/DDBJ databases">
        <authorList>
            <person name="Sun Q."/>
            <person name="Zhou Y."/>
        </authorList>
    </citation>
    <scope>NUCLEOTIDE SEQUENCE</scope>
    <source>
        <strain evidence="2">CGMCC 1.12726</strain>
    </source>
</reference>
<organism evidence="2 3">
    <name type="scientific">Arenimonas maotaiensis</name>
    <dbReference type="NCBI Taxonomy" id="1446479"/>
    <lineage>
        <taxon>Bacteria</taxon>
        <taxon>Pseudomonadati</taxon>
        <taxon>Pseudomonadota</taxon>
        <taxon>Gammaproteobacteria</taxon>
        <taxon>Lysobacterales</taxon>
        <taxon>Lysobacteraceae</taxon>
        <taxon>Arenimonas</taxon>
    </lineage>
</organism>
<dbReference type="Proteomes" id="UP000632858">
    <property type="component" value="Unassembled WGS sequence"/>
</dbReference>
<reference evidence="2" key="1">
    <citation type="journal article" date="2014" name="Int. J. Syst. Evol. Microbiol.">
        <title>Complete genome sequence of Corynebacterium casei LMG S-19264T (=DSM 44701T), isolated from a smear-ripened cheese.</title>
        <authorList>
            <consortium name="US DOE Joint Genome Institute (JGI-PGF)"/>
            <person name="Walter F."/>
            <person name="Albersmeier A."/>
            <person name="Kalinowski J."/>
            <person name="Ruckert C."/>
        </authorList>
    </citation>
    <scope>NUCLEOTIDE SEQUENCE</scope>
    <source>
        <strain evidence="2">CGMCC 1.12726</strain>
    </source>
</reference>
<protein>
    <submittedName>
        <fullName evidence="2">Cell shape determination protein CcmA</fullName>
    </submittedName>
</protein>
<dbReference type="PANTHER" id="PTHR35024">
    <property type="entry name" value="HYPOTHETICAL CYTOSOLIC PROTEIN"/>
    <property type="match status" value="1"/>
</dbReference>
<comment type="caution">
    <text evidence="2">The sequence shown here is derived from an EMBL/GenBank/DDBJ whole genome shotgun (WGS) entry which is preliminary data.</text>
</comment>
<dbReference type="EMBL" id="BMFO01000005">
    <property type="protein sequence ID" value="GGF97677.1"/>
    <property type="molecule type" value="Genomic_DNA"/>
</dbReference>
<gene>
    <name evidence="2" type="ORF">GCM10010960_19220</name>
</gene>
<evidence type="ECO:0000313" key="2">
    <source>
        <dbReference type="EMBL" id="GGF97677.1"/>
    </source>
</evidence>
<accession>A0A917CUQ2</accession>